<dbReference type="PROSITE" id="PS51282">
    <property type="entry name" value="DWNN"/>
    <property type="match status" value="1"/>
</dbReference>
<feature type="compositionally biased region" description="Pro residues" evidence="7">
    <location>
        <begin position="532"/>
        <end position="550"/>
    </location>
</feature>
<dbReference type="PROSITE" id="PS50089">
    <property type="entry name" value="ZF_RING_2"/>
    <property type="match status" value="1"/>
</dbReference>
<evidence type="ECO:0000256" key="4">
    <source>
        <dbReference type="ARBA" id="ARBA00022833"/>
    </source>
</evidence>
<comment type="caution">
    <text evidence="11">The sequence shown here is derived from an EMBL/GenBank/DDBJ whole genome shotgun (WGS) entry which is preliminary data.</text>
</comment>
<feature type="region of interest" description="Disordered" evidence="7">
    <location>
        <begin position="1353"/>
        <end position="1410"/>
    </location>
</feature>
<feature type="domain" description="CCHC-type" evidence="9">
    <location>
        <begin position="154"/>
        <end position="169"/>
    </location>
</feature>
<keyword evidence="2" id="KW-0479">Metal-binding</keyword>
<dbReference type="GO" id="GO:0008270">
    <property type="term" value="F:zinc ion binding"/>
    <property type="evidence" value="ECO:0007669"/>
    <property type="project" value="UniProtKB-KW"/>
</dbReference>
<gene>
    <name evidence="11" type="ORF">RI129_009595</name>
</gene>
<evidence type="ECO:0000259" key="10">
    <source>
        <dbReference type="PROSITE" id="PS51282"/>
    </source>
</evidence>
<evidence type="ECO:0000259" key="8">
    <source>
        <dbReference type="PROSITE" id="PS50089"/>
    </source>
</evidence>
<evidence type="ECO:0000256" key="3">
    <source>
        <dbReference type="ARBA" id="ARBA00022771"/>
    </source>
</evidence>
<feature type="compositionally biased region" description="Basic and acidic residues" evidence="7">
    <location>
        <begin position="1376"/>
        <end position="1396"/>
    </location>
</feature>
<feature type="compositionally biased region" description="Low complexity" evidence="7">
    <location>
        <begin position="637"/>
        <end position="649"/>
    </location>
</feature>
<dbReference type="SUPFAM" id="SSF57850">
    <property type="entry name" value="RING/U-box"/>
    <property type="match status" value="1"/>
</dbReference>
<dbReference type="EMBL" id="JAVRBK010000007">
    <property type="protein sequence ID" value="KAK5641048.1"/>
    <property type="molecule type" value="Genomic_DNA"/>
</dbReference>
<dbReference type="InterPro" id="IPR033489">
    <property type="entry name" value="RBBP6"/>
</dbReference>
<feature type="compositionally biased region" description="Basic and acidic residues" evidence="7">
    <location>
        <begin position="1497"/>
        <end position="1529"/>
    </location>
</feature>
<feature type="compositionally biased region" description="Basic residues" evidence="7">
    <location>
        <begin position="690"/>
        <end position="705"/>
    </location>
</feature>
<feature type="compositionally biased region" description="Acidic residues" evidence="7">
    <location>
        <begin position="1169"/>
        <end position="1182"/>
    </location>
</feature>
<feature type="region of interest" description="Disordered" evidence="7">
    <location>
        <begin position="526"/>
        <end position="1127"/>
    </location>
</feature>
<dbReference type="Pfam" id="PF08783">
    <property type="entry name" value="DWNN"/>
    <property type="match status" value="1"/>
</dbReference>
<feature type="compositionally biased region" description="Basic and acidic residues" evidence="7">
    <location>
        <begin position="618"/>
        <end position="627"/>
    </location>
</feature>
<keyword evidence="3 6" id="KW-0863">Zinc-finger</keyword>
<evidence type="ECO:0000313" key="11">
    <source>
        <dbReference type="EMBL" id="KAK5641048.1"/>
    </source>
</evidence>
<proteinExistence type="predicted"/>
<dbReference type="PANTHER" id="PTHR15439">
    <property type="entry name" value="RETINOBLASTOMA-BINDING PROTEIN 6"/>
    <property type="match status" value="1"/>
</dbReference>
<dbReference type="GO" id="GO:0016567">
    <property type="term" value="P:protein ubiquitination"/>
    <property type="evidence" value="ECO:0007669"/>
    <property type="project" value="InterPro"/>
</dbReference>
<accession>A0AAN7ZJ34</accession>
<dbReference type="InterPro" id="IPR001878">
    <property type="entry name" value="Znf_CCHC"/>
</dbReference>
<keyword evidence="4" id="KW-0862">Zinc</keyword>
<feature type="compositionally biased region" description="Basic residues" evidence="7">
    <location>
        <begin position="650"/>
        <end position="665"/>
    </location>
</feature>
<dbReference type="Gene3D" id="4.10.60.10">
    <property type="entry name" value="Zinc finger, CCHC-type"/>
    <property type="match status" value="1"/>
</dbReference>
<feature type="compositionally biased region" description="Basic and acidic residues" evidence="7">
    <location>
        <begin position="888"/>
        <end position="922"/>
    </location>
</feature>
<protein>
    <recommendedName>
        <fullName evidence="13">E3 ubiquitin-protein ligase RBBP6</fullName>
    </recommendedName>
</protein>
<evidence type="ECO:0000256" key="1">
    <source>
        <dbReference type="ARBA" id="ARBA00004123"/>
    </source>
</evidence>
<dbReference type="InterPro" id="IPR014891">
    <property type="entry name" value="DWNN_domain"/>
</dbReference>
<sequence>MSVHYKFKSALEYDTVTFDGLHISVRDLKNSIMQQKRIGKNTDFDLQVTNAQTKEIYDNDETLIPKNTSLLIARIPSIQVKPKTWEGYGGNSSPVPKVDDGGPVSKAVDLSSLDASEEDKIKAMMTQSTQDYDPSNYLKIRGANQMGTVPSTYRCFKCHQGGHWIKDCPLSQGSEPMEIKKSTGIPRSFMVPVDGPQVPGAMMTPNGSFAVPVLDHQAYTEKPQPAPPEEKKPEIPDDLLCSLCSDLLTDAVMIPCCGDSYCDECIRSCLLESEDHECPACHERDISPGTLIPNRYLRNSVTNFKSTTGYVKRLENKLSQTPIQPHLDVVEPVTDMTVANTKETTPPPVAKEDPEEKTVIREADSTETHKLNTTDVRKESSTEEVDVKEKIIKSSPVASEGPPGVSPHHDKSPKAQRITNVTVSRNNRPHPKMNVNERSPRRPHHVQRSPSYVQEPISRGEDRPGTPTVDEPGIGGPTTICSNTVYHQAPPIYSSGPPSNMNPMMGIPAPNLQGPPPIMPGTYPGQQIATTYPPPGGPPPNYRLPPPGAPPYMGGGYTAPPRPVFDCTRPPLQGHPNYPVYPPGPRPPRSREYPRDVSRRARTPTRIIDDPLEAFNRMLREKDERERRAKQRKARSYSRSSSRSFSPSPRRLRSRSPRRRSRSRSRSFSLSRSRSRSFSPSPRTSPPRHFSPKRSPHRGPHRYRSPVRSPPRYRFKDPPISDRDRGRERDMDRERDRDKEFRDRDTNYNRDRERDFRERDHRDYGGYGSYDRDRPRGRQQWNQSLQRKDYPTTDNYYHTPEMAVQPPPFVPTNRYPPRDVYPPHHIPPIQHPPAQHLPPPVRRYEDVAPPGTEQPPIPGLENTPRFEERYSYDHNNRDTADNFSPTRSVKDKESERREHRDDVNVERDRDRKYEARSPDRNRYVSPKRLSKDREHRDRPSSPEKHKHRRRDDSLDLDKREFERVHERKRELSDDERTKKTKDKKKKKEKREKKEEERKKRKEKKEKREQDKQKRAAEEKERLERKSKTEVRKEDGENQSHKDIYEKDNDADKYNSSENVNEKIQKRRVSEETSDDKDFVDEIRERDRKALVESKRESNTDERDEEPEQDIRFGSSPKMEDNHDLYGDLLSEGIDSNVIENYGKLKDAHFAKDEERSECADKTSSKNDDGRDEGELSYDEDSEKDILELHTNEADLKTDIDIKNEMLAHLPERSKWEVEDELLPPGSLGYGRGDGKLDRLEKSGKVTNEVLKRAENAIFAKAINAIRPIEIKKISLDRAKLYSGERDRDKKSDDLRDDVRNIHVTITGVGGFDDDVVPIEAADVTKPRLSVKERLGCKVDDLDRIVKIEKPYDRNRSRSLSPLSRRAGELSRNLGQGERRIEIDDRKRFDSRGDKGRDRHHRSFRGDREPRLGMRRDVKRDFYRERDYRKIDRRIDRKEPFRSRSRGRVPEKTRDIDEKRNRDRKKTSKSRSRSAETDKRKRRDRKDKKKDKTKRHRKDDDDKESAKSSKNEDEKVTKAKSATDKRKPTLDEANFEPDYDLESEPEKDDGVKKEEKVEKVKKRSGSQSPEDEVAKKKSKVEESSSSYSSDSSSDEDRRKKKHRKHKKKRDRKDTSSSSESDSDSDSSDEEKDKRKRKHKKKLKKKKKSKHKNNS</sequence>
<feature type="compositionally biased region" description="Pro residues" evidence="7">
    <location>
        <begin position="824"/>
        <end position="841"/>
    </location>
</feature>
<dbReference type="SUPFAM" id="SSF57756">
    <property type="entry name" value="Retrovirus zinc finger-like domains"/>
    <property type="match status" value="1"/>
</dbReference>
<dbReference type="GO" id="GO:0061630">
    <property type="term" value="F:ubiquitin protein ligase activity"/>
    <property type="evidence" value="ECO:0007669"/>
    <property type="project" value="InterPro"/>
</dbReference>
<feature type="compositionally biased region" description="Basic residues" evidence="7">
    <location>
        <begin position="978"/>
        <end position="990"/>
    </location>
</feature>
<feature type="compositionally biased region" description="Basic and acidic residues" evidence="7">
    <location>
        <begin position="1547"/>
        <end position="1557"/>
    </location>
</feature>
<feature type="compositionally biased region" description="Basic and acidic residues" evidence="7">
    <location>
        <begin position="714"/>
        <end position="776"/>
    </location>
</feature>
<dbReference type="Gene3D" id="3.10.20.90">
    <property type="entry name" value="Phosphatidylinositol 3-kinase Catalytic Subunit, Chain A, domain 1"/>
    <property type="match status" value="1"/>
</dbReference>
<dbReference type="InterPro" id="IPR036875">
    <property type="entry name" value="Znf_CCHC_sf"/>
</dbReference>
<feature type="compositionally biased region" description="Basic residues" evidence="7">
    <location>
        <begin position="1597"/>
        <end position="1609"/>
    </location>
</feature>
<organism evidence="11 12">
    <name type="scientific">Pyrocoelia pectoralis</name>
    <dbReference type="NCBI Taxonomy" id="417401"/>
    <lineage>
        <taxon>Eukaryota</taxon>
        <taxon>Metazoa</taxon>
        <taxon>Ecdysozoa</taxon>
        <taxon>Arthropoda</taxon>
        <taxon>Hexapoda</taxon>
        <taxon>Insecta</taxon>
        <taxon>Pterygota</taxon>
        <taxon>Neoptera</taxon>
        <taxon>Endopterygota</taxon>
        <taxon>Coleoptera</taxon>
        <taxon>Polyphaga</taxon>
        <taxon>Elateriformia</taxon>
        <taxon>Elateroidea</taxon>
        <taxon>Lampyridae</taxon>
        <taxon>Lampyrinae</taxon>
        <taxon>Pyrocoelia</taxon>
    </lineage>
</organism>
<dbReference type="GO" id="GO:0006397">
    <property type="term" value="P:mRNA processing"/>
    <property type="evidence" value="ECO:0007669"/>
    <property type="project" value="InterPro"/>
</dbReference>
<feature type="region of interest" description="Disordered" evidence="7">
    <location>
        <begin position="367"/>
        <end position="474"/>
    </location>
</feature>
<feature type="compositionally biased region" description="Basic residues" evidence="7">
    <location>
        <begin position="1632"/>
        <end position="1653"/>
    </location>
</feature>
<dbReference type="GO" id="GO:0003676">
    <property type="term" value="F:nucleic acid binding"/>
    <property type="evidence" value="ECO:0007669"/>
    <property type="project" value="InterPro"/>
</dbReference>
<dbReference type="PROSITE" id="PS50158">
    <property type="entry name" value="ZF_CCHC"/>
    <property type="match status" value="1"/>
</dbReference>
<feature type="compositionally biased region" description="Basic and acidic residues" evidence="7">
    <location>
        <begin position="1005"/>
        <end position="1100"/>
    </location>
</feature>
<evidence type="ECO:0000259" key="9">
    <source>
        <dbReference type="PROSITE" id="PS50158"/>
    </source>
</evidence>
<feature type="compositionally biased region" description="Basic and acidic residues" evidence="7">
    <location>
        <begin position="929"/>
        <end position="943"/>
    </location>
</feature>
<feature type="compositionally biased region" description="Basic and acidic residues" evidence="7">
    <location>
        <begin position="367"/>
        <end position="392"/>
    </location>
</feature>
<evidence type="ECO:0000256" key="2">
    <source>
        <dbReference type="ARBA" id="ARBA00022723"/>
    </source>
</evidence>
<feature type="compositionally biased region" description="Basic residues" evidence="7">
    <location>
        <begin position="1461"/>
        <end position="1471"/>
    </location>
</feature>
<dbReference type="CDD" id="cd16620">
    <property type="entry name" value="vRING-HC-C4C4_RBBP6"/>
    <property type="match status" value="1"/>
</dbReference>
<feature type="compositionally biased region" description="Acidic residues" evidence="7">
    <location>
        <begin position="1532"/>
        <end position="1546"/>
    </location>
</feature>
<dbReference type="GO" id="GO:0006511">
    <property type="term" value="P:ubiquitin-dependent protein catabolic process"/>
    <property type="evidence" value="ECO:0007669"/>
    <property type="project" value="TreeGrafter"/>
</dbReference>
<feature type="compositionally biased region" description="Basic residues" evidence="7">
    <location>
        <begin position="1479"/>
        <end position="1496"/>
    </location>
</feature>
<keyword evidence="5" id="KW-0539">Nucleus</keyword>
<dbReference type="GO" id="GO:0005634">
    <property type="term" value="C:nucleus"/>
    <property type="evidence" value="ECO:0007669"/>
    <property type="project" value="UniProtKB-SubCell"/>
</dbReference>
<reference evidence="11 12" key="1">
    <citation type="journal article" date="2024" name="Insects">
        <title>An Improved Chromosome-Level Genome Assembly of the Firefly Pyrocoelia pectoralis.</title>
        <authorList>
            <person name="Fu X."/>
            <person name="Meyer-Rochow V.B."/>
            <person name="Ballantyne L."/>
            <person name="Zhu X."/>
        </authorList>
    </citation>
    <scope>NUCLEOTIDE SEQUENCE [LARGE SCALE GENOMIC DNA]</scope>
    <source>
        <strain evidence="11">XCY_ONT2</strain>
    </source>
</reference>
<comment type="subcellular location">
    <subcellularLocation>
        <location evidence="1">Nucleus</location>
    </subcellularLocation>
</comment>
<feature type="compositionally biased region" description="Basic and acidic residues" evidence="7">
    <location>
        <begin position="589"/>
        <end position="599"/>
    </location>
</feature>
<feature type="compositionally biased region" description="Low complexity" evidence="7">
    <location>
        <begin position="666"/>
        <end position="682"/>
    </location>
</feature>
<feature type="region of interest" description="Disordered" evidence="7">
    <location>
        <begin position="1435"/>
        <end position="1653"/>
    </location>
</feature>
<name>A0AAN7ZJ34_9COLE</name>
<evidence type="ECO:0000256" key="5">
    <source>
        <dbReference type="ARBA" id="ARBA00023242"/>
    </source>
</evidence>
<dbReference type="InterPro" id="IPR013083">
    <property type="entry name" value="Znf_RING/FYVE/PHD"/>
</dbReference>
<dbReference type="Gene3D" id="3.30.40.10">
    <property type="entry name" value="Zinc/RING finger domain, C3HC4 (zinc finger)"/>
    <property type="match status" value="1"/>
</dbReference>
<dbReference type="Proteomes" id="UP001329430">
    <property type="component" value="Chromosome 7"/>
</dbReference>
<evidence type="ECO:0000256" key="6">
    <source>
        <dbReference type="PROSITE-ProRule" id="PRU00047"/>
    </source>
</evidence>
<evidence type="ECO:0000313" key="12">
    <source>
        <dbReference type="Proteomes" id="UP001329430"/>
    </source>
</evidence>
<feature type="domain" description="RING-type" evidence="8">
    <location>
        <begin position="241"/>
        <end position="282"/>
    </location>
</feature>
<feature type="region of interest" description="Disordered" evidence="7">
    <location>
        <begin position="1148"/>
        <end position="1184"/>
    </location>
</feature>
<feature type="domain" description="DWNN" evidence="10">
    <location>
        <begin position="3"/>
        <end position="76"/>
    </location>
</feature>
<dbReference type="SMART" id="SM00343">
    <property type="entry name" value="ZnF_C2HC"/>
    <property type="match status" value="1"/>
</dbReference>
<feature type="compositionally biased region" description="Basic and acidic residues" evidence="7">
    <location>
        <begin position="1571"/>
        <end position="1581"/>
    </location>
</feature>
<dbReference type="FunFam" id="3.10.20.90:FF:000070">
    <property type="entry name" value="E3 ubiquitin-protein ligase RBBP6 isoform X2"/>
    <property type="match status" value="1"/>
</dbReference>
<feature type="compositionally biased region" description="Basic and acidic residues" evidence="7">
    <location>
        <begin position="864"/>
        <end position="880"/>
    </location>
</feature>
<dbReference type="InterPro" id="IPR001841">
    <property type="entry name" value="Znf_RING"/>
</dbReference>
<feature type="compositionally biased region" description="Acidic residues" evidence="7">
    <location>
        <begin position="1619"/>
        <end position="1628"/>
    </location>
</feature>
<feature type="compositionally biased region" description="Basic and acidic residues" evidence="7">
    <location>
        <begin position="1148"/>
        <end position="1168"/>
    </location>
</feature>
<keyword evidence="12" id="KW-1185">Reference proteome</keyword>
<feature type="compositionally biased region" description="Basic and acidic residues" evidence="7">
    <location>
        <begin position="1435"/>
        <end position="1460"/>
    </location>
</feature>
<dbReference type="SMART" id="SM01180">
    <property type="entry name" value="DWNN"/>
    <property type="match status" value="1"/>
</dbReference>
<feature type="compositionally biased region" description="Polar residues" evidence="7">
    <location>
        <begin position="417"/>
        <end position="426"/>
    </location>
</feature>
<dbReference type="PANTHER" id="PTHR15439:SF0">
    <property type="entry name" value="CELL DIVISION CYCLE AND APOPTOSIS REGULATOR PROTEIN 1-RELATED"/>
    <property type="match status" value="1"/>
</dbReference>
<evidence type="ECO:0008006" key="13">
    <source>
        <dbReference type="Google" id="ProtNLM"/>
    </source>
</evidence>
<feature type="compositionally biased region" description="Basic and acidic residues" evidence="7">
    <location>
        <begin position="950"/>
        <end position="977"/>
    </location>
</feature>
<evidence type="ECO:0000256" key="7">
    <source>
        <dbReference type="SAM" id="MobiDB-lite"/>
    </source>
</evidence>